<feature type="transmembrane region" description="Helical" evidence="7">
    <location>
        <begin position="312"/>
        <end position="334"/>
    </location>
</feature>
<feature type="transmembrane region" description="Helical" evidence="7">
    <location>
        <begin position="255"/>
        <end position="275"/>
    </location>
</feature>
<evidence type="ECO:0000313" key="8">
    <source>
        <dbReference type="EMBL" id="QDL92644.1"/>
    </source>
</evidence>
<dbReference type="RefSeq" id="WP_138574289.1">
    <property type="nucleotide sequence ID" value="NZ_CP040818.1"/>
</dbReference>
<feature type="transmembrane region" description="Helical" evidence="7">
    <location>
        <begin position="346"/>
        <end position="368"/>
    </location>
</feature>
<dbReference type="AlphaFoldDB" id="A0A5B8FYD4"/>
<proteinExistence type="predicted"/>
<keyword evidence="4 7" id="KW-0812">Transmembrane</keyword>
<feature type="transmembrane region" description="Helical" evidence="7">
    <location>
        <begin position="374"/>
        <end position="395"/>
    </location>
</feature>
<reference evidence="8 9" key="1">
    <citation type="submission" date="2019-06" db="EMBL/GenBank/DDBJ databases">
        <title>Genome sequence of Rhodobacteraceae bacterium D4M1.</title>
        <authorList>
            <person name="Cao J."/>
        </authorList>
    </citation>
    <scope>NUCLEOTIDE SEQUENCE [LARGE SCALE GENOMIC DNA]</scope>
    <source>
        <strain evidence="8 9">D4M1</strain>
    </source>
</reference>
<evidence type="ECO:0000256" key="4">
    <source>
        <dbReference type="ARBA" id="ARBA00022692"/>
    </source>
</evidence>
<dbReference type="Gene3D" id="1.20.1250.20">
    <property type="entry name" value="MFS general substrate transporter like domains"/>
    <property type="match status" value="1"/>
</dbReference>
<keyword evidence="6 7" id="KW-0472">Membrane</keyword>
<sequence length="399" mass="41551">MFVALRHTQYRHYITATIFALHGSWIQRIILGWLAWDLSGRSGFVGLIAFLLFGPAMITGPFFGVWADRVDLRRAALVIQVLITLLTGAVLLTFQAGLLSAPLLAGFALSIGVVNSAYHPVRMAFSPTLVSREDIPNTVAIGSLAFNLARILGPAIGGWLIATGGPLMALTVDFLCYLPLIATLCVLRPEPRRPEPGPAPGVLAALADGVRHAAANRTIRLAILLTGIYSLIGRGVLEILPAIADGVFHQGAAGLGQITAASGLGALCAAAFQMWRSTQATGADIPRSAVLACGAGLVLVLLLGQGEGWGTALAIAALLGATGTMVGIGMQVAIQMGLPDRYRGRVMSLWSLVGIGGSALGALLLGWLVDLMGLEAALTLTATLSLGAMGLLMGLDRRR</sequence>
<accession>A0A5B8FYD4</accession>
<dbReference type="OrthoDB" id="9809918at2"/>
<keyword evidence="2" id="KW-0813">Transport</keyword>
<evidence type="ECO:0000256" key="2">
    <source>
        <dbReference type="ARBA" id="ARBA00022448"/>
    </source>
</evidence>
<feature type="transmembrane region" description="Helical" evidence="7">
    <location>
        <begin position="287"/>
        <end position="306"/>
    </location>
</feature>
<keyword evidence="9" id="KW-1185">Reference proteome</keyword>
<feature type="transmembrane region" description="Helical" evidence="7">
    <location>
        <begin position="221"/>
        <end position="243"/>
    </location>
</feature>
<name>A0A5B8FYD4_9RHOB</name>
<dbReference type="Proteomes" id="UP000305888">
    <property type="component" value="Chromosome"/>
</dbReference>
<dbReference type="GO" id="GO:0005886">
    <property type="term" value="C:plasma membrane"/>
    <property type="evidence" value="ECO:0007669"/>
    <property type="project" value="UniProtKB-SubCell"/>
</dbReference>
<dbReference type="CDD" id="cd06173">
    <property type="entry name" value="MFS_MefA_like"/>
    <property type="match status" value="1"/>
</dbReference>
<dbReference type="KEGG" id="ppru:FDP22_13120"/>
<feature type="transmembrane region" description="Helical" evidence="7">
    <location>
        <begin position="100"/>
        <end position="118"/>
    </location>
</feature>
<keyword evidence="3" id="KW-1003">Cell membrane</keyword>
<dbReference type="InterPro" id="IPR036259">
    <property type="entry name" value="MFS_trans_sf"/>
</dbReference>
<evidence type="ECO:0000256" key="1">
    <source>
        <dbReference type="ARBA" id="ARBA00004651"/>
    </source>
</evidence>
<protein>
    <submittedName>
        <fullName evidence="8">MFS transporter</fullName>
    </submittedName>
</protein>
<feature type="transmembrane region" description="Helical" evidence="7">
    <location>
        <begin position="42"/>
        <end position="63"/>
    </location>
</feature>
<evidence type="ECO:0000256" key="6">
    <source>
        <dbReference type="ARBA" id="ARBA00023136"/>
    </source>
</evidence>
<gene>
    <name evidence="8" type="ORF">FDP22_13120</name>
</gene>
<evidence type="ECO:0000256" key="5">
    <source>
        <dbReference type="ARBA" id="ARBA00022989"/>
    </source>
</evidence>
<feature type="transmembrane region" description="Helical" evidence="7">
    <location>
        <begin position="75"/>
        <end position="94"/>
    </location>
</feature>
<dbReference type="PANTHER" id="PTHR23513:SF11">
    <property type="entry name" value="STAPHYLOFERRIN A TRANSPORTER"/>
    <property type="match status" value="1"/>
</dbReference>
<dbReference type="EMBL" id="CP040818">
    <property type="protein sequence ID" value="QDL92644.1"/>
    <property type="molecule type" value="Genomic_DNA"/>
</dbReference>
<dbReference type="PANTHER" id="PTHR23513">
    <property type="entry name" value="INTEGRAL MEMBRANE EFFLUX PROTEIN-RELATED"/>
    <property type="match status" value="1"/>
</dbReference>
<dbReference type="Pfam" id="PF05977">
    <property type="entry name" value="MFS_3"/>
    <property type="match status" value="1"/>
</dbReference>
<feature type="transmembrane region" description="Helical" evidence="7">
    <location>
        <begin position="12"/>
        <end position="36"/>
    </location>
</feature>
<dbReference type="InterPro" id="IPR010290">
    <property type="entry name" value="TM_effector"/>
</dbReference>
<evidence type="ECO:0000256" key="7">
    <source>
        <dbReference type="SAM" id="Phobius"/>
    </source>
</evidence>
<comment type="subcellular location">
    <subcellularLocation>
        <location evidence="1">Cell membrane</location>
        <topology evidence="1">Multi-pass membrane protein</topology>
    </subcellularLocation>
</comment>
<evidence type="ECO:0000313" key="9">
    <source>
        <dbReference type="Proteomes" id="UP000305888"/>
    </source>
</evidence>
<feature type="transmembrane region" description="Helical" evidence="7">
    <location>
        <begin position="139"/>
        <end position="161"/>
    </location>
</feature>
<keyword evidence="5 7" id="KW-1133">Transmembrane helix</keyword>
<dbReference type="SUPFAM" id="SSF103473">
    <property type="entry name" value="MFS general substrate transporter"/>
    <property type="match status" value="1"/>
</dbReference>
<organism evidence="8 9">
    <name type="scientific">Paroceanicella profunda</name>
    <dbReference type="NCBI Taxonomy" id="2579971"/>
    <lineage>
        <taxon>Bacteria</taxon>
        <taxon>Pseudomonadati</taxon>
        <taxon>Pseudomonadota</taxon>
        <taxon>Alphaproteobacteria</taxon>
        <taxon>Rhodobacterales</taxon>
        <taxon>Paracoccaceae</taxon>
        <taxon>Paroceanicella</taxon>
    </lineage>
</organism>
<evidence type="ECO:0000256" key="3">
    <source>
        <dbReference type="ARBA" id="ARBA00022475"/>
    </source>
</evidence>
<feature type="transmembrane region" description="Helical" evidence="7">
    <location>
        <begin position="167"/>
        <end position="187"/>
    </location>
</feature>